<feature type="region of interest" description="Disordered" evidence="1">
    <location>
        <begin position="13"/>
        <end position="33"/>
    </location>
</feature>
<evidence type="ECO:0000313" key="3">
    <source>
        <dbReference type="Proteomes" id="UP000003448"/>
    </source>
</evidence>
<dbReference type="AlphaFoldDB" id="I0LD39"/>
<comment type="caution">
    <text evidence="2">The sequence shown here is derived from an EMBL/GenBank/DDBJ whole genome shotgun (WGS) entry which is preliminary data.</text>
</comment>
<dbReference type="Proteomes" id="UP000003448">
    <property type="component" value="Unassembled WGS sequence"/>
</dbReference>
<feature type="compositionally biased region" description="Pro residues" evidence="1">
    <location>
        <begin position="68"/>
        <end position="79"/>
    </location>
</feature>
<keyword evidence="3" id="KW-1185">Reference proteome</keyword>
<evidence type="ECO:0000256" key="1">
    <source>
        <dbReference type="SAM" id="MobiDB-lite"/>
    </source>
</evidence>
<reference evidence="3" key="1">
    <citation type="journal article" date="2012" name="J. Bacteriol.">
        <title>Genome Sequence of Micromonospora lupini Lupac 08, Isolated from Root Nodules of Lupinus angustifolius.</title>
        <authorList>
            <person name="Alonso-Vega P."/>
            <person name="Normand P."/>
            <person name="Bacigalupe R."/>
            <person name="Pujic P."/>
            <person name="Lajus A."/>
            <person name="Vallenet D."/>
            <person name="Carro L."/>
            <person name="Coll P."/>
            <person name="Trujillo M.E."/>
        </authorList>
    </citation>
    <scope>NUCLEOTIDE SEQUENCE [LARGE SCALE GENOMIC DNA]</scope>
    <source>
        <strain evidence="3">Lupac 08</strain>
    </source>
</reference>
<proteinExistence type="predicted"/>
<dbReference type="EMBL" id="CAIE01000044">
    <property type="protein sequence ID" value="CCH21736.1"/>
    <property type="molecule type" value="Genomic_DNA"/>
</dbReference>
<protein>
    <submittedName>
        <fullName evidence="2">Uncharacterized protein</fullName>
    </submittedName>
</protein>
<accession>I0LD39</accession>
<name>I0LD39_9ACTN</name>
<evidence type="ECO:0000313" key="2">
    <source>
        <dbReference type="EMBL" id="CCH21736.1"/>
    </source>
</evidence>
<feature type="compositionally biased region" description="Polar residues" evidence="1">
    <location>
        <begin position="22"/>
        <end position="33"/>
    </location>
</feature>
<organism evidence="2 3">
    <name type="scientific">Micromonospora lupini str. Lupac 08</name>
    <dbReference type="NCBI Taxonomy" id="1150864"/>
    <lineage>
        <taxon>Bacteria</taxon>
        <taxon>Bacillati</taxon>
        <taxon>Actinomycetota</taxon>
        <taxon>Actinomycetes</taxon>
        <taxon>Micromonosporales</taxon>
        <taxon>Micromonosporaceae</taxon>
        <taxon>Micromonospora</taxon>
    </lineage>
</organism>
<sequence length="214" mass="21821">MDRSQTLRLAERMRALTREPTLATTRPTDMRPASTTGVTIALLAALLAGCTSTDRAGTPANQPSATGTPPPATATPPIAPTSSGTASSGTGPVVPGAPDAAAGRVTLFRSGGFAGRGDNVTVEPDGQWTVVDRAGGRRTGKLDAADLGRLRGLAADRRLATEARRTAATTSCADAFSYRLTVGVVETGYVDCPADPAPPPATRALVELLLRVTG</sequence>
<gene>
    <name evidence="2" type="ORF">MILUP08_46636</name>
</gene>
<feature type="compositionally biased region" description="Low complexity" evidence="1">
    <location>
        <begin position="80"/>
        <end position="96"/>
    </location>
</feature>
<dbReference type="eggNOG" id="ENOG503046T">
    <property type="taxonomic scope" value="Bacteria"/>
</dbReference>
<feature type="region of interest" description="Disordered" evidence="1">
    <location>
        <begin position="54"/>
        <end position="96"/>
    </location>
</feature>